<feature type="transmembrane region" description="Helical" evidence="1">
    <location>
        <begin position="247"/>
        <end position="269"/>
    </location>
</feature>
<keyword evidence="1" id="KW-0812">Transmembrane</keyword>
<protein>
    <recommendedName>
        <fullName evidence="5">NADH dehydrogenase subunit 2</fullName>
    </recommendedName>
</protein>
<feature type="signal peptide" evidence="2">
    <location>
        <begin position="1"/>
        <end position="19"/>
    </location>
</feature>
<keyword evidence="1" id="KW-1133">Transmembrane helix</keyword>
<feature type="transmembrane region" description="Helical" evidence="1">
    <location>
        <begin position="159"/>
        <end position="187"/>
    </location>
</feature>
<dbReference type="EMBL" id="CAHIKZ030005237">
    <property type="protein sequence ID" value="CAE1321440.1"/>
    <property type="molecule type" value="Genomic_DNA"/>
</dbReference>
<comment type="caution">
    <text evidence="3">The sequence shown here is derived from an EMBL/GenBank/DDBJ whole genome shotgun (WGS) entry which is preliminary data.</text>
</comment>
<name>A0A812EBX6_ACAPH</name>
<feature type="chain" id="PRO_5032531306" description="NADH dehydrogenase subunit 2" evidence="2">
    <location>
        <begin position="20"/>
        <end position="293"/>
    </location>
</feature>
<reference evidence="3" key="1">
    <citation type="submission" date="2021-01" db="EMBL/GenBank/DDBJ databases">
        <authorList>
            <person name="Li R."/>
            <person name="Bekaert M."/>
        </authorList>
    </citation>
    <scope>NUCLEOTIDE SEQUENCE</scope>
    <source>
        <strain evidence="3">Farmed</strain>
    </source>
</reference>
<keyword evidence="2" id="KW-0732">Signal</keyword>
<evidence type="ECO:0000313" key="4">
    <source>
        <dbReference type="Proteomes" id="UP000597762"/>
    </source>
</evidence>
<evidence type="ECO:0008006" key="5">
    <source>
        <dbReference type="Google" id="ProtNLM"/>
    </source>
</evidence>
<keyword evidence="4" id="KW-1185">Reference proteome</keyword>
<dbReference type="Proteomes" id="UP000597762">
    <property type="component" value="Unassembled WGS sequence"/>
</dbReference>
<feature type="transmembrane region" description="Helical" evidence="1">
    <location>
        <begin position="86"/>
        <end position="110"/>
    </location>
</feature>
<feature type="transmembrane region" description="Helical" evidence="1">
    <location>
        <begin position="117"/>
        <end position="139"/>
    </location>
</feature>
<feature type="transmembrane region" description="Helical" evidence="1">
    <location>
        <begin position="199"/>
        <end position="217"/>
    </location>
</feature>
<sequence>MHLWPYRMFIHTLSASTLSFLSLRPSHNVSYFLPLSLCLVWLNRETESHFVHDIYLSIYLSITKMDTMFKRIIYLSIYQNCKPFSIINAITPSCFLFVLLSLLFHLFLLGKRQTLPFLLFSAYLLFREDAVILLSHLFFAVTPDWREVILSFCRATQPLAYLAVNFYLLYFVYVATPLWAATCVYFFLSFFSFFKIFSYLLTFSLFFFLSSFFVNVFTLDFFLFFRLFFFIFLFFFLSFIHSLFLSFSYYFFSFFFVSLILLFFLYFSFFLASSFPYFILHFLTISFMLISFT</sequence>
<evidence type="ECO:0000313" key="3">
    <source>
        <dbReference type="EMBL" id="CAE1321440.1"/>
    </source>
</evidence>
<evidence type="ECO:0000256" key="1">
    <source>
        <dbReference type="SAM" id="Phobius"/>
    </source>
</evidence>
<gene>
    <name evidence="3" type="ORF">SPHA_71523</name>
</gene>
<proteinExistence type="predicted"/>
<accession>A0A812EBX6</accession>
<feature type="transmembrane region" description="Helical" evidence="1">
    <location>
        <begin position="223"/>
        <end position="240"/>
    </location>
</feature>
<organism evidence="3 4">
    <name type="scientific">Acanthosepion pharaonis</name>
    <name type="common">Pharaoh cuttlefish</name>
    <name type="synonym">Sepia pharaonis</name>
    <dbReference type="NCBI Taxonomy" id="158019"/>
    <lineage>
        <taxon>Eukaryota</taxon>
        <taxon>Metazoa</taxon>
        <taxon>Spiralia</taxon>
        <taxon>Lophotrochozoa</taxon>
        <taxon>Mollusca</taxon>
        <taxon>Cephalopoda</taxon>
        <taxon>Coleoidea</taxon>
        <taxon>Decapodiformes</taxon>
        <taxon>Sepiida</taxon>
        <taxon>Sepiina</taxon>
        <taxon>Sepiidae</taxon>
        <taxon>Acanthosepion</taxon>
    </lineage>
</organism>
<dbReference type="AlphaFoldDB" id="A0A812EBX6"/>
<feature type="transmembrane region" description="Helical" evidence="1">
    <location>
        <begin position="275"/>
        <end position="292"/>
    </location>
</feature>
<evidence type="ECO:0000256" key="2">
    <source>
        <dbReference type="SAM" id="SignalP"/>
    </source>
</evidence>
<keyword evidence="1" id="KW-0472">Membrane</keyword>